<accession>B7MJR4</accession>
<evidence type="ECO:0008006" key="3">
    <source>
        <dbReference type="Google" id="ProtNLM"/>
    </source>
</evidence>
<keyword evidence="2" id="KW-1185">Reference proteome</keyword>
<name>B7MJR4_ECO45</name>
<proteinExistence type="predicted"/>
<dbReference type="EMBL" id="CU928161">
    <property type="protein sequence ID" value="CAR04164.1"/>
    <property type="molecule type" value="Genomic_DNA"/>
</dbReference>
<dbReference type="AlphaFoldDB" id="B7MJR4"/>
<organism evidence="1 2">
    <name type="scientific">Escherichia coli O45:K1 (strain S88 / ExPEC)</name>
    <dbReference type="NCBI Taxonomy" id="585035"/>
    <lineage>
        <taxon>Bacteria</taxon>
        <taxon>Pseudomonadati</taxon>
        <taxon>Pseudomonadota</taxon>
        <taxon>Gammaproteobacteria</taxon>
        <taxon>Enterobacterales</taxon>
        <taxon>Enterobacteriaceae</taxon>
        <taxon>Escherichia</taxon>
    </lineage>
</organism>
<evidence type="ECO:0000313" key="1">
    <source>
        <dbReference type="EMBL" id="CAR04164.1"/>
    </source>
</evidence>
<gene>
    <name evidence="1" type="ordered locus">ECS88_2916</name>
</gene>
<dbReference type="KEGG" id="ecz:ECS88_2916"/>
<dbReference type="HOGENOM" id="CLU_2751426_0_0_6"/>
<protein>
    <recommendedName>
        <fullName evidence="3">Excisionase</fullName>
    </recommendedName>
</protein>
<dbReference type="Proteomes" id="UP000000747">
    <property type="component" value="Chromosome"/>
</dbReference>
<sequence length="81" mass="9283">MLLPCADGIMEKRMLNLDCVPISTYCKETGETPEAINKRVQRGVWREGVQVLKVEGVKERWIDLSEVAKWARQNCSNYRAA</sequence>
<reference evidence="2" key="1">
    <citation type="journal article" date="2009" name="PLoS Genet.">
        <title>Organised genome dynamics in the Escherichia coli species results in highly diverse adaptive paths.</title>
        <authorList>
            <person name="Touchon M."/>
            <person name="Hoede C."/>
            <person name="Tenaillon O."/>
            <person name="Barbe V."/>
            <person name="Baeriswyl S."/>
            <person name="Bidet P."/>
            <person name="Bingen E."/>
            <person name="Bonacorsi S."/>
            <person name="Bouchier C."/>
            <person name="Bouvet O."/>
            <person name="Calteau A."/>
            <person name="Chiapello H."/>
            <person name="Clermont O."/>
            <person name="Cruveiller S."/>
            <person name="Danchin A."/>
            <person name="Diard M."/>
            <person name="Dossat C."/>
            <person name="Karoui M.E."/>
            <person name="Frapy E."/>
            <person name="Garry L."/>
            <person name="Ghigo J.M."/>
            <person name="Gilles A.M."/>
            <person name="Johnson J."/>
            <person name="Le Bouguenec C."/>
            <person name="Lescat M."/>
            <person name="Mangenot S."/>
            <person name="Martinez-Jehanne V."/>
            <person name="Matic I."/>
            <person name="Nassif X."/>
            <person name="Oztas S."/>
            <person name="Petit M.A."/>
            <person name="Pichon C."/>
            <person name="Rouy Z."/>
            <person name="Ruf C.S."/>
            <person name="Schneider D."/>
            <person name="Tourret J."/>
            <person name="Vacherie B."/>
            <person name="Vallenet D."/>
            <person name="Medigue C."/>
            <person name="Rocha E.P.C."/>
            <person name="Denamur E."/>
        </authorList>
    </citation>
    <scope>NUCLEOTIDE SEQUENCE [LARGE SCALE GENOMIC DNA]</scope>
    <source>
        <strain evidence="2">S88 / ExPEC</strain>
    </source>
</reference>
<evidence type="ECO:0000313" key="2">
    <source>
        <dbReference type="Proteomes" id="UP000000747"/>
    </source>
</evidence>